<comment type="caution">
    <text evidence="2">The sequence shown here is derived from an EMBL/GenBank/DDBJ whole genome shotgun (WGS) entry which is preliminary data.</text>
</comment>
<dbReference type="EMBL" id="JBHRSB010000002">
    <property type="protein sequence ID" value="MFC2999700.1"/>
    <property type="molecule type" value="Genomic_DNA"/>
</dbReference>
<protein>
    <submittedName>
        <fullName evidence="2">Uncharacterized protein</fullName>
    </submittedName>
</protein>
<proteinExistence type="predicted"/>
<keyword evidence="3" id="KW-1185">Reference proteome</keyword>
<evidence type="ECO:0000256" key="1">
    <source>
        <dbReference type="SAM" id="MobiDB-lite"/>
    </source>
</evidence>
<feature type="compositionally biased region" description="Polar residues" evidence="1">
    <location>
        <begin position="118"/>
        <end position="127"/>
    </location>
</feature>
<reference evidence="3" key="1">
    <citation type="journal article" date="2019" name="Int. J. Syst. Evol. Microbiol.">
        <title>The Global Catalogue of Microorganisms (GCM) 10K type strain sequencing project: providing services to taxonomists for standard genome sequencing and annotation.</title>
        <authorList>
            <consortium name="The Broad Institute Genomics Platform"/>
            <consortium name="The Broad Institute Genome Sequencing Center for Infectious Disease"/>
            <person name="Wu L."/>
            <person name="Ma J."/>
        </authorList>
    </citation>
    <scope>NUCLEOTIDE SEQUENCE [LARGE SCALE GENOMIC DNA]</scope>
    <source>
        <strain evidence="3">CGMCC 1.16855</strain>
    </source>
</reference>
<accession>A0ABV7BUH3</accession>
<feature type="region of interest" description="Disordered" evidence="1">
    <location>
        <begin position="58"/>
        <end position="87"/>
    </location>
</feature>
<dbReference type="Proteomes" id="UP001595420">
    <property type="component" value="Unassembled WGS sequence"/>
</dbReference>
<dbReference type="RefSeq" id="WP_216835791.1">
    <property type="nucleotide sequence ID" value="NZ_JAFNJS010000002.1"/>
</dbReference>
<evidence type="ECO:0000313" key="2">
    <source>
        <dbReference type="EMBL" id="MFC2999700.1"/>
    </source>
</evidence>
<evidence type="ECO:0000313" key="3">
    <source>
        <dbReference type="Proteomes" id="UP001595420"/>
    </source>
</evidence>
<sequence>MDRRLVGQRIVHRTPRPAPSQDITLALPQGAIVMPPCGGRVVGEGVARHSVARHAMRQGAARHAMRQSAAARAPFTGTGARRTAAGRGTARYGIRADLGTAGSNLTLWGAARREPGSPASTSGTPITGTKRRS</sequence>
<feature type="region of interest" description="Disordered" evidence="1">
    <location>
        <begin position="109"/>
        <end position="133"/>
    </location>
</feature>
<organism evidence="2 3">
    <name type="scientific">Falsiroseomonas tokyonensis</name>
    <dbReference type="NCBI Taxonomy" id="430521"/>
    <lineage>
        <taxon>Bacteria</taxon>
        <taxon>Pseudomonadati</taxon>
        <taxon>Pseudomonadota</taxon>
        <taxon>Alphaproteobacteria</taxon>
        <taxon>Acetobacterales</taxon>
        <taxon>Roseomonadaceae</taxon>
        <taxon>Falsiroseomonas</taxon>
    </lineage>
</organism>
<gene>
    <name evidence="2" type="ORF">ACFOD3_07340</name>
</gene>
<feature type="compositionally biased region" description="Low complexity" evidence="1">
    <location>
        <begin position="66"/>
        <end position="87"/>
    </location>
</feature>
<name>A0ABV7BUH3_9PROT</name>